<feature type="transmembrane region" description="Helical" evidence="1">
    <location>
        <begin position="21"/>
        <end position="42"/>
    </location>
</feature>
<feature type="transmembrane region" description="Helical" evidence="1">
    <location>
        <begin position="72"/>
        <end position="91"/>
    </location>
</feature>
<feature type="transmembrane region" description="Helical" evidence="1">
    <location>
        <begin position="491"/>
        <end position="514"/>
    </location>
</feature>
<feature type="transmembrane region" description="Helical" evidence="1">
    <location>
        <begin position="314"/>
        <end position="333"/>
    </location>
</feature>
<dbReference type="KEGG" id="uam:UABAM_01831"/>
<evidence type="ECO:0000256" key="1">
    <source>
        <dbReference type="SAM" id="Phobius"/>
    </source>
</evidence>
<sequence>MNIKHYTPQQQMHVSGKTHVVGLQAVFLLVAYTCVACLFLSTITPPHFLYWIATCVYLGIHALVFRSTTSIHLMGLIVMAFWFWYFPIVGLSGSQHQAISTVGLIVGPSIAAYIADKFAWQPYVCDAQINAQQITLIIQQTRKKIQSHVIEVSNLNGFTVTEKSHRLLWTIDFHLQDTTISTQWKIKTICNRDQLLEFAKNLAGICGCEQLAIKHNTHKTMVVNFYRQQDYIENVGTKAVQSLNEIVCEELNPQLHEFANNQLHYQPQKQLTIAYRYPWQNMAPTFIATLLVSAIIGPVIFLLFPILLDYFQRPVLAVVIMGGALYILWQWLISKRFTKTIWNFDFARKKLYLECANHKQTFDTSKIRTVRVQHLDRLLLQRRSNKYYSKAEVVIEGITPQPVVIAQTPHVITKIPNLTKSEEVYKNSERLYNHALSLANTLAKSLSIPVDYREVKDIQEQHCFADIMKMLYKEKITTWNMHLKIWQVISYGLKGVLYAMILAMVGAVAMVFFFV</sequence>
<evidence type="ECO:0000313" key="2">
    <source>
        <dbReference type="EMBL" id="BBM83479.1"/>
    </source>
</evidence>
<dbReference type="AlphaFoldDB" id="A0A5S9IKD3"/>
<reference evidence="2 3" key="1">
    <citation type="submission" date="2019-08" db="EMBL/GenBank/DDBJ databases">
        <title>Complete genome sequence of Candidatus Uab amorphum.</title>
        <authorList>
            <person name="Shiratori T."/>
            <person name="Suzuki S."/>
            <person name="Kakizawa Y."/>
            <person name="Ishida K."/>
        </authorList>
    </citation>
    <scope>NUCLEOTIDE SEQUENCE [LARGE SCALE GENOMIC DNA]</scope>
    <source>
        <strain evidence="2 3">SRT547</strain>
    </source>
</reference>
<dbReference type="EMBL" id="AP019860">
    <property type="protein sequence ID" value="BBM83479.1"/>
    <property type="molecule type" value="Genomic_DNA"/>
</dbReference>
<gene>
    <name evidence="2" type="ORF">UABAM_01831</name>
</gene>
<keyword evidence="1" id="KW-0472">Membrane</keyword>
<dbReference type="RefSeq" id="WP_151967677.1">
    <property type="nucleotide sequence ID" value="NZ_AP019860.1"/>
</dbReference>
<feature type="transmembrane region" description="Helical" evidence="1">
    <location>
        <begin position="286"/>
        <end position="308"/>
    </location>
</feature>
<dbReference type="Proteomes" id="UP000326354">
    <property type="component" value="Chromosome"/>
</dbReference>
<organism evidence="2 3">
    <name type="scientific">Uabimicrobium amorphum</name>
    <dbReference type="NCBI Taxonomy" id="2596890"/>
    <lineage>
        <taxon>Bacteria</taxon>
        <taxon>Pseudomonadati</taxon>
        <taxon>Planctomycetota</taxon>
        <taxon>Candidatus Uabimicrobiia</taxon>
        <taxon>Candidatus Uabimicrobiales</taxon>
        <taxon>Candidatus Uabimicrobiaceae</taxon>
        <taxon>Candidatus Uabimicrobium</taxon>
    </lineage>
</organism>
<accession>A0A5S9IKD3</accession>
<protein>
    <submittedName>
        <fullName evidence="2">Uncharacterized protein</fullName>
    </submittedName>
</protein>
<feature type="transmembrane region" description="Helical" evidence="1">
    <location>
        <begin position="48"/>
        <end position="65"/>
    </location>
</feature>
<name>A0A5S9IKD3_UABAM</name>
<keyword evidence="1" id="KW-0812">Transmembrane</keyword>
<evidence type="ECO:0000313" key="3">
    <source>
        <dbReference type="Proteomes" id="UP000326354"/>
    </source>
</evidence>
<keyword evidence="3" id="KW-1185">Reference proteome</keyword>
<proteinExistence type="predicted"/>
<feature type="transmembrane region" description="Helical" evidence="1">
    <location>
        <begin position="97"/>
        <end position="115"/>
    </location>
</feature>
<keyword evidence="1" id="KW-1133">Transmembrane helix</keyword>